<dbReference type="EMBL" id="AP022569">
    <property type="protein sequence ID" value="BBX48898.1"/>
    <property type="molecule type" value="Genomic_DNA"/>
</dbReference>
<feature type="region of interest" description="Disordered" evidence="8">
    <location>
        <begin position="1"/>
        <end position="22"/>
    </location>
</feature>
<dbReference type="Proteomes" id="UP000465866">
    <property type="component" value="Chromosome"/>
</dbReference>
<proteinExistence type="inferred from homology"/>
<evidence type="ECO:0000256" key="5">
    <source>
        <dbReference type="ARBA" id="ARBA00022857"/>
    </source>
</evidence>
<keyword evidence="3" id="KW-0285">Flavoprotein</keyword>
<gene>
    <name evidence="9" type="ORF">MCOO_49130</name>
</gene>
<comment type="cofactor">
    <cofactor evidence="1">
        <name>FAD</name>
        <dbReference type="ChEBI" id="CHEBI:57692"/>
    </cofactor>
</comment>
<evidence type="ECO:0000313" key="9">
    <source>
        <dbReference type="EMBL" id="BBX48898.1"/>
    </source>
</evidence>
<protein>
    <submittedName>
        <fullName evidence="9">Monooxygenase</fullName>
    </submittedName>
</protein>
<dbReference type="SUPFAM" id="SSF51905">
    <property type="entry name" value="FAD/NAD(P)-binding domain"/>
    <property type="match status" value="1"/>
</dbReference>
<accession>A0A7I7L561</accession>
<evidence type="ECO:0000313" key="10">
    <source>
        <dbReference type="Proteomes" id="UP000465866"/>
    </source>
</evidence>
<evidence type="ECO:0000256" key="8">
    <source>
        <dbReference type="SAM" id="MobiDB-lite"/>
    </source>
</evidence>
<reference evidence="9 10" key="1">
    <citation type="journal article" date="2019" name="Emerg. Microbes Infect.">
        <title>Comprehensive subspecies identification of 175 nontuberculous mycobacteria species based on 7547 genomic profiles.</title>
        <authorList>
            <person name="Matsumoto Y."/>
            <person name="Kinjo T."/>
            <person name="Motooka D."/>
            <person name="Nabeya D."/>
            <person name="Jung N."/>
            <person name="Uechi K."/>
            <person name="Horii T."/>
            <person name="Iida T."/>
            <person name="Fujita J."/>
            <person name="Nakamura S."/>
        </authorList>
    </citation>
    <scope>NUCLEOTIDE SEQUENCE [LARGE SCALE GENOMIC DNA]</scope>
    <source>
        <strain evidence="9 10">JCM 12404</strain>
    </source>
</reference>
<keyword evidence="5" id="KW-0521">NADP</keyword>
<sequence length="607" mass="67542">MKKLVHYSAVTSSSSAGPFDPDALRTKYAEERRRRLRSDGISQYVEISGAFSRFGDDPWADPGFEREPIADSVDVAVVGAGFGGLLIGARCKQLGVDNVRMIDKAADVGGTWYWNRYPGIACDVESYVYMPLLEELGYIPTEKYAKGAEIFAHCRRIAEHYDLYRNACLQTEVREIRWQQDSSRWLITTDRGDEIRARFVAMANGYLQKPKLPGIKGITDFKGHAFHTSRWDYTYTGTDLSGLSDKRVGIIGTGATAIQCVPRLAEAVRELFVFQRTPSTVDVRANRPTEPEWAASLEPGWQQRRIENFQILTAGGTSDEDLVDDAWTSLTKKMPIVNEGGPNAAEMADFAKMEEIRARVQAVVTDAATAEALKPWYGYYCKRPCFHDEYLQAFNRDNVSLVDTHGRGVEQITANGVTVDGVEYPLDCLIFATGFEVGTSYSQRTGFEIIGRDGLTLTDKWADGVRSLHGVHVSGFPNCFIESIAQSGFTVNFPYLIDTQSRHIAWVIANALKNGIAELEATSDAEAAWVDTVVQRSSVIAGRRESCTPGYYNREGRADARLNQDSFFFGSPTEYADILDAWRSAGSFEGFAVRQVTHTDQYSGDRS</sequence>
<name>A0A7I7L561_9MYCO</name>
<comment type="similarity">
    <text evidence="2">Belongs to the FAD-binding monooxygenase family.</text>
</comment>
<dbReference type="KEGG" id="mcoo:MCOO_49130"/>
<evidence type="ECO:0000256" key="6">
    <source>
        <dbReference type="ARBA" id="ARBA00023002"/>
    </source>
</evidence>
<keyword evidence="10" id="KW-1185">Reference proteome</keyword>
<dbReference type="PANTHER" id="PTHR43098:SF4">
    <property type="entry name" value="BLR3857 PROTEIN"/>
    <property type="match status" value="1"/>
</dbReference>
<evidence type="ECO:0000256" key="2">
    <source>
        <dbReference type="ARBA" id="ARBA00010139"/>
    </source>
</evidence>
<dbReference type="AlphaFoldDB" id="A0A7I7L561"/>
<evidence type="ECO:0000256" key="3">
    <source>
        <dbReference type="ARBA" id="ARBA00022630"/>
    </source>
</evidence>
<organism evidence="9 10">
    <name type="scientific">Mycobacterium cookii</name>
    <dbReference type="NCBI Taxonomy" id="1775"/>
    <lineage>
        <taxon>Bacteria</taxon>
        <taxon>Bacillati</taxon>
        <taxon>Actinomycetota</taxon>
        <taxon>Actinomycetes</taxon>
        <taxon>Mycobacteriales</taxon>
        <taxon>Mycobacteriaceae</taxon>
        <taxon>Mycobacterium</taxon>
    </lineage>
</organism>
<dbReference type="Pfam" id="PF13738">
    <property type="entry name" value="Pyr_redox_3"/>
    <property type="match status" value="1"/>
</dbReference>
<keyword evidence="4" id="KW-0274">FAD</keyword>
<dbReference type="GO" id="GO:0016709">
    <property type="term" value="F:oxidoreductase activity, acting on paired donors, with incorporation or reduction of molecular oxygen, NAD(P)H as one donor, and incorporation of one atom of oxygen"/>
    <property type="evidence" value="ECO:0007669"/>
    <property type="project" value="UniProtKB-ARBA"/>
</dbReference>
<dbReference type="InterPro" id="IPR036188">
    <property type="entry name" value="FAD/NAD-bd_sf"/>
</dbReference>
<keyword evidence="6" id="KW-0560">Oxidoreductase</keyword>
<evidence type="ECO:0000256" key="4">
    <source>
        <dbReference type="ARBA" id="ARBA00022827"/>
    </source>
</evidence>
<dbReference type="InterPro" id="IPR050775">
    <property type="entry name" value="FAD-binding_Monooxygenases"/>
</dbReference>
<dbReference type="FunFam" id="3.50.50.60:FF:000341">
    <property type="entry name" value="Baeyer-Villiger monooxygenase"/>
    <property type="match status" value="1"/>
</dbReference>
<evidence type="ECO:0000256" key="7">
    <source>
        <dbReference type="ARBA" id="ARBA00023033"/>
    </source>
</evidence>
<dbReference type="Gene3D" id="3.50.50.60">
    <property type="entry name" value="FAD/NAD(P)-binding domain"/>
    <property type="match status" value="2"/>
</dbReference>
<keyword evidence="7 9" id="KW-0503">Monooxygenase</keyword>
<dbReference type="PANTHER" id="PTHR43098">
    <property type="entry name" value="L-ORNITHINE N(5)-MONOOXYGENASE-RELATED"/>
    <property type="match status" value="1"/>
</dbReference>
<evidence type="ECO:0000256" key="1">
    <source>
        <dbReference type="ARBA" id="ARBA00001974"/>
    </source>
</evidence>